<feature type="transmembrane region" description="Helical" evidence="1">
    <location>
        <begin position="20"/>
        <end position="38"/>
    </location>
</feature>
<evidence type="ECO:0000256" key="1">
    <source>
        <dbReference type="SAM" id="Phobius"/>
    </source>
</evidence>
<name>A0AA90ZKP8_9BACT</name>
<sequence>MKKKDGMTGWLMKCSNSCLTFMRCSLMIMGFSLLLTGCTEKARKMEKKNIKVETISVGNTN</sequence>
<organism evidence="2 3">
    <name type="scientific">Segatella copri</name>
    <dbReference type="NCBI Taxonomy" id="165179"/>
    <lineage>
        <taxon>Bacteria</taxon>
        <taxon>Pseudomonadati</taxon>
        <taxon>Bacteroidota</taxon>
        <taxon>Bacteroidia</taxon>
        <taxon>Bacteroidales</taxon>
        <taxon>Prevotellaceae</taxon>
        <taxon>Segatella</taxon>
    </lineage>
</organism>
<dbReference type="Proteomes" id="UP000442105">
    <property type="component" value="Unassembled WGS sequence"/>
</dbReference>
<keyword evidence="1" id="KW-0812">Transmembrane</keyword>
<reference evidence="3" key="1">
    <citation type="submission" date="2019-09" db="EMBL/GenBank/DDBJ databases">
        <title>Distinct polysaccharide growth profiles of human intestinal Prevotella copri isolates.</title>
        <authorList>
            <person name="Fehlner-Peach H."/>
            <person name="Magnabosco C."/>
            <person name="Raghavan V."/>
            <person name="Scher J.U."/>
            <person name="Tett A."/>
            <person name="Cox L.M."/>
            <person name="Gottsegen C."/>
            <person name="Watters A."/>
            <person name="Wiltshire- Gordon J.D."/>
            <person name="Segata N."/>
            <person name="Bonneau R."/>
            <person name="Littman D.R."/>
        </authorList>
    </citation>
    <scope>NUCLEOTIDE SEQUENCE [LARGE SCALE GENOMIC DNA]</scope>
    <source>
        <strain evidence="3">iAQ1179</strain>
    </source>
</reference>
<gene>
    <name evidence="2" type="ORF">F7D95_05505</name>
</gene>
<dbReference type="AlphaFoldDB" id="A0AA90ZKP8"/>
<dbReference type="EMBL" id="VZCW01000140">
    <property type="protein sequence ID" value="MQN12286.1"/>
    <property type="molecule type" value="Genomic_DNA"/>
</dbReference>
<evidence type="ECO:0000313" key="3">
    <source>
        <dbReference type="Proteomes" id="UP000442105"/>
    </source>
</evidence>
<keyword evidence="1" id="KW-1133">Transmembrane helix</keyword>
<accession>A0AA90ZKP8</accession>
<feature type="non-terminal residue" evidence="2">
    <location>
        <position position="61"/>
    </location>
</feature>
<protein>
    <submittedName>
        <fullName evidence="2">Uncharacterized protein</fullName>
    </submittedName>
</protein>
<proteinExistence type="predicted"/>
<dbReference type="RefSeq" id="WP_153128241.1">
    <property type="nucleotide sequence ID" value="NZ_VZCW01000140.1"/>
</dbReference>
<keyword evidence="1" id="KW-0472">Membrane</keyword>
<comment type="caution">
    <text evidence="2">The sequence shown here is derived from an EMBL/GenBank/DDBJ whole genome shotgun (WGS) entry which is preliminary data.</text>
</comment>
<evidence type="ECO:0000313" key="2">
    <source>
        <dbReference type="EMBL" id="MQN12286.1"/>
    </source>
</evidence>